<organism evidence="4 5">
    <name type="scientific">Natronorubrum daqingense</name>
    <dbReference type="NCBI Taxonomy" id="588898"/>
    <lineage>
        <taxon>Archaea</taxon>
        <taxon>Methanobacteriati</taxon>
        <taxon>Methanobacteriota</taxon>
        <taxon>Stenosarchaea group</taxon>
        <taxon>Halobacteria</taxon>
        <taxon>Halobacteriales</taxon>
        <taxon>Natrialbaceae</taxon>
        <taxon>Natronorubrum</taxon>
    </lineage>
</organism>
<keyword evidence="1" id="KW-0479">Metal-binding</keyword>
<evidence type="ECO:0000313" key="5">
    <source>
        <dbReference type="Proteomes" id="UP000185687"/>
    </source>
</evidence>
<dbReference type="Pfam" id="PF07883">
    <property type="entry name" value="Cupin_2"/>
    <property type="match status" value="1"/>
</dbReference>
<dbReference type="OrthoDB" id="190812at2157"/>
<dbReference type="InterPro" id="IPR013096">
    <property type="entry name" value="Cupin_2"/>
</dbReference>
<dbReference type="InterPro" id="IPR014710">
    <property type="entry name" value="RmlC-like_jellyroll"/>
</dbReference>
<evidence type="ECO:0000313" key="6">
    <source>
        <dbReference type="Proteomes" id="UP000187321"/>
    </source>
</evidence>
<dbReference type="AlphaFoldDB" id="A0A1N7DXX4"/>
<reference evidence="3 6" key="1">
    <citation type="submission" date="2017-01" db="EMBL/GenBank/DDBJ databases">
        <title>Complete genome sequence of Haloterrigena daqingensis type strain (JX313T).</title>
        <authorList>
            <person name="Shuang W."/>
        </authorList>
    </citation>
    <scope>NUCLEOTIDE SEQUENCE [LARGE SCALE GENOMIC DNA]</scope>
    <source>
        <strain evidence="3 6">JX313</strain>
    </source>
</reference>
<gene>
    <name evidence="3" type="ORF">BB347_06160</name>
    <name evidence="4" type="ORF">SAMN05421809_2316</name>
</gene>
<dbReference type="GO" id="GO:0046872">
    <property type="term" value="F:metal ion binding"/>
    <property type="evidence" value="ECO:0007669"/>
    <property type="project" value="UniProtKB-KW"/>
</dbReference>
<proteinExistence type="predicted"/>
<evidence type="ECO:0000313" key="3">
    <source>
        <dbReference type="EMBL" id="APX96240.1"/>
    </source>
</evidence>
<dbReference type="Proteomes" id="UP000185687">
    <property type="component" value="Unassembled WGS sequence"/>
</dbReference>
<dbReference type="RefSeq" id="WP_076582030.1">
    <property type="nucleotide sequence ID" value="NZ_CP019327.1"/>
</dbReference>
<dbReference type="EMBL" id="CP019327">
    <property type="protein sequence ID" value="APX96240.1"/>
    <property type="molecule type" value="Genomic_DNA"/>
</dbReference>
<feature type="domain" description="Cupin type-2" evidence="2">
    <location>
        <begin position="38"/>
        <end position="104"/>
    </location>
</feature>
<evidence type="ECO:0000313" key="4">
    <source>
        <dbReference type="EMBL" id="SIR80648.1"/>
    </source>
</evidence>
<dbReference type="Proteomes" id="UP000187321">
    <property type="component" value="Chromosome"/>
</dbReference>
<dbReference type="GeneID" id="30955509"/>
<dbReference type="EMBL" id="FTNP01000003">
    <property type="protein sequence ID" value="SIR80648.1"/>
    <property type="molecule type" value="Genomic_DNA"/>
</dbReference>
<dbReference type="InterPro" id="IPR011051">
    <property type="entry name" value="RmlC_Cupin_sf"/>
</dbReference>
<dbReference type="PANTHER" id="PTHR35848">
    <property type="entry name" value="OXALATE-BINDING PROTEIN"/>
    <property type="match status" value="1"/>
</dbReference>
<dbReference type="Gene3D" id="2.60.120.10">
    <property type="entry name" value="Jelly Rolls"/>
    <property type="match status" value="1"/>
</dbReference>
<protein>
    <submittedName>
        <fullName evidence="3 4">Cupin</fullName>
    </submittedName>
</protein>
<accession>A0A1N7DXX4</accession>
<reference evidence="4 5" key="2">
    <citation type="submission" date="2017-01" db="EMBL/GenBank/DDBJ databases">
        <authorList>
            <person name="Mah S.A."/>
            <person name="Swanson W.J."/>
            <person name="Moy G.W."/>
            <person name="Vacquier V.D."/>
        </authorList>
    </citation>
    <scope>NUCLEOTIDE SEQUENCE [LARGE SCALE GENOMIC DNA]</scope>
    <source>
        <strain evidence="4 5">CGMCC 1.8909</strain>
    </source>
</reference>
<sequence>MEKVAIDEVDTQPNPMDVHSIRRPISQALEFSDFAMNYFELEPNESFSGGYHTHYDQEEVFYVEDGEATFETEDGDVPVGAGEVIRFGPGEFQHGYNDGDETVVGFAFGAPGAKHDWDEIESMVYCRACDETVPHGVNLTDAGAFEMHCTGCDNAFTAN</sequence>
<evidence type="ECO:0000256" key="1">
    <source>
        <dbReference type="ARBA" id="ARBA00022723"/>
    </source>
</evidence>
<dbReference type="PANTHER" id="PTHR35848:SF9">
    <property type="entry name" value="SLL1358 PROTEIN"/>
    <property type="match status" value="1"/>
</dbReference>
<name>A0A1N7DXX4_9EURY</name>
<dbReference type="InterPro" id="IPR051610">
    <property type="entry name" value="GPI/OXD"/>
</dbReference>
<keyword evidence="5" id="KW-1185">Reference proteome</keyword>
<dbReference type="STRING" id="588898.BB347_06160"/>
<dbReference type="KEGG" id="hda:BB347_06160"/>
<dbReference type="SUPFAM" id="SSF51182">
    <property type="entry name" value="RmlC-like cupins"/>
    <property type="match status" value="1"/>
</dbReference>
<evidence type="ECO:0000259" key="2">
    <source>
        <dbReference type="Pfam" id="PF07883"/>
    </source>
</evidence>